<comment type="caution">
    <text evidence="3">The sequence shown here is derived from an EMBL/GenBank/DDBJ whole genome shotgun (WGS) entry which is preliminary data.</text>
</comment>
<dbReference type="Gene3D" id="3.30.200.20">
    <property type="entry name" value="Phosphorylase Kinase, domain 1"/>
    <property type="match status" value="1"/>
</dbReference>
<evidence type="ECO:0000313" key="4">
    <source>
        <dbReference type="Proteomes" id="UP000634136"/>
    </source>
</evidence>
<keyword evidence="3" id="KW-0808">Transferase</keyword>
<dbReference type="InterPro" id="IPR000719">
    <property type="entry name" value="Prot_kinase_dom"/>
</dbReference>
<dbReference type="SUPFAM" id="SSF56112">
    <property type="entry name" value="Protein kinase-like (PK-like)"/>
    <property type="match status" value="1"/>
</dbReference>
<evidence type="ECO:0000259" key="2">
    <source>
        <dbReference type="PROSITE" id="PS50011"/>
    </source>
</evidence>
<feature type="region of interest" description="Disordered" evidence="1">
    <location>
        <begin position="296"/>
        <end position="320"/>
    </location>
</feature>
<gene>
    <name evidence="3" type="ORF">G2W53_038866</name>
</gene>
<dbReference type="OrthoDB" id="4062651at2759"/>
<dbReference type="InterPro" id="IPR050823">
    <property type="entry name" value="Plant_Ser_Thr_Prot_Kinase"/>
</dbReference>
<dbReference type="InterPro" id="IPR008271">
    <property type="entry name" value="Ser/Thr_kinase_AS"/>
</dbReference>
<dbReference type="PROSITE" id="PS50011">
    <property type="entry name" value="PROTEIN_KINASE_DOM"/>
    <property type="match status" value="1"/>
</dbReference>
<dbReference type="AlphaFoldDB" id="A0A834W2C7"/>
<keyword evidence="4" id="KW-1185">Reference proteome</keyword>
<name>A0A834W2C7_9FABA</name>
<proteinExistence type="predicted"/>
<organism evidence="3 4">
    <name type="scientific">Senna tora</name>
    <dbReference type="NCBI Taxonomy" id="362788"/>
    <lineage>
        <taxon>Eukaryota</taxon>
        <taxon>Viridiplantae</taxon>
        <taxon>Streptophyta</taxon>
        <taxon>Embryophyta</taxon>
        <taxon>Tracheophyta</taxon>
        <taxon>Spermatophyta</taxon>
        <taxon>Magnoliopsida</taxon>
        <taxon>eudicotyledons</taxon>
        <taxon>Gunneridae</taxon>
        <taxon>Pentapetalae</taxon>
        <taxon>rosids</taxon>
        <taxon>fabids</taxon>
        <taxon>Fabales</taxon>
        <taxon>Fabaceae</taxon>
        <taxon>Caesalpinioideae</taxon>
        <taxon>Cassia clade</taxon>
        <taxon>Senna</taxon>
    </lineage>
</organism>
<sequence>MKDFRAVLGQEGFGRVYKGWLKERSTSSYGDGELVIAIKRWNFDRRQGIEWESEVSFLGRLSHHPNLVRLLGIGRENNELFLVYESMQRGSLENHLFGKSSKVQPLSWDTRLKVMIGAARGLSFLHSLDTKIIYRDFKPSNILLDKTYNAKLSNFDLAKFGPSTDDETHVSTQVLGTPGYVAPESIATGHLYVKSEVYGFGIVMVEILTGKRITYIIKLCGQNQSLMEWLKSNLLSRMKMRRAMDPKLEGKYPSKLASQVAHLALRCIQTDPKVRPSMEEVVETLEQIEAANCGKLTHNDTKRRRTQSRAAQLHGRPDGG</sequence>
<evidence type="ECO:0000313" key="3">
    <source>
        <dbReference type="EMBL" id="KAF7806705.1"/>
    </source>
</evidence>
<protein>
    <submittedName>
        <fullName evidence="3">Putative serine/threonine-protein kinase PIX13</fullName>
    </submittedName>
</protein>
<feature type="domain" description="Protein kinase" evidence="2">
    <location>
        <begin position="2"/>
        <end position="288"/>
    </location>
</feature>
<dbReference type="GO" id="GO:0005524">
    <property type="term" value="F:ATP binding"/>
    <property type="evidence" value="ECO:0007669"/>
    <property type="project" value="InterPro"/>
</dbReference>
<dbReference type="Proteomes" id="UP000634136">
    <property type="component" value="Unassembled WGS sequence"/>
</dbReference>
<reference evidence="3" key="1">
    <citation type="submission" date="2020-09" db="EMBL/GenBank/DDBJ databases">
        <title>Genome-Enabled Discovery of Anthraquinone Biosynthesis in Senna tora.</title>
        <authorList>
            <person name="Kang S.-H."/>
            <person name="Pandey R.P."/>
            <person name="Lee C.-M."/>
            <person name="Sim J.-S."/>
            <person name="Jeong J.-T."/>
            <person name="Choi B.-S."/>
            <person name="Jung M."/>
            <person name="Ginzburg D."/>
            <person name="Zhao K."/>
            <person name="Won S.Y."/>
            <person name="Oh T.-J."/>
            <person name="Yu Y."/>
            <person name="Kim N.-H."/>
            <person name="Lee O.R."/>
            <person name="Lee T.-H."/>
            <person name="Bashyal P."/>
            <person name="Kim T.-S."/>
            <person name="Lee W.-H."/>
            <person name="Kawkins C."/>
            <person name="Kim C.-K."/>
            <person name="Kim J.S."/>
            <person name="Ahn B.O."/>
            <person name="Rhee S.Y."/>
            <person name="Sohng J.K."/>
        </authorList>
    </citation>
    <scope>NUCLEOTIDE SEQUENCE</scope>
    <source>
        <tissue evidence="3">Leaf</tissue>
    </source>
</reference>
<dbReference type="GO" id="GO:0004672">
    <property type="term" value="F:protein kinase activity"/>
    <property type="evidence" value="ECO:0007669"/>
    <property type="project" value="InterPro"/>
</dbReference>
<dbReference type="Gene3D" id="1.10.510.10">
    <property type="entry name" value="Transferase(Phosphotransferase) domain 1"/>
    <property type="match status" value="1"/>
</dbReference>
<dbReference type="EMBL" id="JAAIUW010000012">
    <property type="protein sequence ID" value="KAF7806705.1"/>
    <property type="molecule type" value="Genomic_DNA"/>
</dbReference>
<accession>A0A834W2C7</accession>
<dbReference type="PANTHER" id="PTHR45621">
    <property type="entry name" value="OS01G0588500 PROTEIN-RELATED"/>
    <property type="match status" value="1"/>
</dbReference>
<evidence type="ECO:0000256" key="1">
    <source>
        <dbReference type="SAM" id="MobiDB-lite"/>
    </source>
</evidence>
<keyword evidence="3" id="KW-0418">Kinase</keyword>
<dbReference type="InterPro" id="IPR011009">
    <property type="entry name" value="Kinase-like_dom_sf"/>
</dbReference>
<dbReference type="PROSITE" id="PS00108">
    <property type="entry name" value="PROTEIN_KINASE_ST"/>
    <property type="match status" value="1"/>
</dbReference>
<dbReference type="Pfam" id="PF00069">
    <property type="entry name" value="Pkinase"/>
    <property type="match status" value="1"/>
</dbReference>
<dbReference type="FunFam" id="1.10.510.10:FF:000095">
    <property type="entry name" value="protein STRUBBELIG-RECEPTOR FAMILY 8"/>
    <property type="match status" value="1"/>
</dbReference>